<keyword evidence="2" id="KW-1185">Reference proteome</keyword>
<reference evidence="1 2" key="1">
    <citation type="submission" date="2015-07" db="EMBL/GenBank/DDBJ databases">
        <title>The genome of Habropoda laboriosa.</title>
        <authorList>
            <person name="Pan H."/>
            <person name="Kapheim K."/>
        </authorList>
    </citation>
    <scope>NUCLEOTIDE SEQUENCE [LARGE SCALE GENOMIC DNA]</scope>
    <source>
        <strain evidence="1">0110345459</strain>
    </source>
</reference>
<organism evidence="1 2">
    <name type="scientific">Habropoda laboriosa</name>
    <dbReference type="NCBI Taxonomy" id="597456"/>
    <lineage>
        <taxon>Eukaryota</taxon>
        <taxon>Metazoa</taxon>
        <taxon>Ecdysozoa</taxon>
        <taxon>Arthropoda</taxon>
        <taxon>Hexapoda</taxon>
        <taxon>Insecta</taxon>
        <taxon>Pterygota</taxon>
        <taxon>Neoptera</taxon>
        <taxon>Endopterygota</taxon>
        <taxon>Hymenoptera</taxon>
        <taxon>Apocrita</taxon>
        <taxon>Aculeata</taxon>
        <taxon>Apoidea</taxon>
        <taxon>Anthophila</taxon>
        <taxon>Apidae</taxon>
        <taxon>Habropoda</taxon>
    </lineage>
</organism>
<dbReference type="AlphaFoldDB" id="A0A0L7QMZ3"/>
<proteinExistence type="predicted"/>
<evidence type="ECO:0000313" key="1">
    <source>
        <dbReference type="EMBL" id="KOC59993.1"/>
    </source>
</evidence>
<dbReference type="GO" id="GO:0003676">
    <property type="term" value="F:nucleic acid binding"/>
    <property type="evidence" value="ECO:0007669"/>
    <property type="project" value="InterPro"/>
</dbReference>
<name>A0A0L7QMZ3_9HYME</name>
<sequence>MVKTALLLKQVLPRLENLREAIAVKRAGLLNQDKVIFSHDNARPRVTKKPKKFYNNSAIALPKNGKKLWNERR</sequence>
<dbReference type="EMBL" id="KQ414864">
    <property type="protein sequence ID" value="KOC59993.1"/>
    <property type="molecule type" value="Genomic_DNA"/>
</dbReference>
<evidence type="ECO:0000313" key="2">
    <source>
        <dbReference type="Proteomes" id="UP000053825"/>
    </source>
</evidence>
<dbReference type="Gene3D" id="3.30.420.10">
    <property type="entry name" value="Ribonuclease H-like superfamily/Ribonuclease H"/>
    <property type="match status" value="1"/>
</dbReference>
<accession>A0A0L7QMZ3</accession>
<dbReference type="Proteomes" id="UP000053825">
    <property type="component" value="Unassembled WGS sequence"/>
</dbReference>
<dbReference type="InterPro" id="IPR036397">
    <property type="entry name" value="RNaseH_sf"/>
</dbReference>
<gene>
    <name evidence="1" type="ORF">WH47_08455</name>
</gene>
<protein>
    <submittedName>
        <fullName evidence="1">Uncharacterized protein</fullName>
    </submittedName>
</protein>